<accession>A0A7Z7J765</accession>
<name>A0A7Z7J765_9BURK</name>
<protein>
    <submittedName>
        <fullName evidence="2">Uncharacterized protein</fullName>
    </submittedName>
</protein>
<feature type="compositionally biased region" description="Polar residues" evidence="1">
    <location>
        <begin position="1"/>
        <end position="10"/>
    </location>
</feature>
<evidence type="ECO:0000256" key="1">
    <source>
        <dbReference type="SAM" id="MobiDB-lite"/>
    </source>
</evidence>
<evidence type="ECO:0000313" key="3">
    <source>
        <dbReference type="Proteomes" id="UP000257139"/>
    </source>
</evidence>
<feature type="region of interest" description="Disordered" evidence="1">
    <location>
        <begin position="47"/>
        <end position="109"/>
    </location>
</feature>
<reference evidence="2 3" key="1">
    <citation type="submission" date="2018-01" db="EMBL/GenBank/DDBJ databases">
        <authorList>
            <person name="Clerissi C."/>
        </authorList>
    </citation>
    <scope>NUCLEOTIDE SEQUENCE [LARGE SCALE GENOMIC DNA]</scope>
    <source>
        <strain evidence="2">Cupriavidus taiwanensis STM 6021</strain>
    </source>
</reference>
<dbReference type="AlphaFoldDB" id="A0A7Z7J765"/>
<proteinExistence type="predicted"/>
<organism evidence="2 3">
    <name type="scientific">Cupriavidus taiwanensis</name>
    <dbReference type="NCBI Taxonomy" id="164546"/>
    <lineage>
        <taxon>Bacteria</taxon>
        <taxon>Pseudomonadati</taxon>
        <taxon>Pseudomonadota</taxon>
        <taxon>Betaproteobacteria</taxon>
        <taxon>Burkholderiales</taxon>
        <taxon>Burkholderiaceae</taxon>
        <taxon>Cupriavidus</taxon>
    </lineage>
</organism>
<comment type="caution">
    <text evidence="2">The sequence shown here is derived from an EMBL/GenBank/DDBJ whole genome shotgun (WGS) entry which is preliminary data.</text>
</comment>
<evidence type="ECO:0000313" key="2">
    <source>
        <dbReference type="EMBL" id="SPC07216.1"/>
    </source>
</evidence>
<sequence length="109" mass="11701">MTPEHPTSFSPLPLAGEGRGRGQELAIAMQYQKPPAQWLPAIHTTSLLHTPALSPNPSPARGRGEQTSGPRPAHPSYDHPRPHATQGKPLIPRRAFCKPACGPVPQPSQ</sequence>
<dbReference type="Proteomes" id="UP000257139">
    <property type="component" value="Chromosome CBM2594_a"/>
</dbReference>
<gene>
    <name evidence="2" type="ORF">CBM2594_A100076</name>
</gene>
<dbReference type="EMBL" id="OGUU01000002">
    <property type="protein sequence ID" value="SPC07216.1"/>
    <property type="molecule type" value="Genomic_DNA"/>
</dbReference>
<feature type="region of interest" description="Disordered" evidence="1">
    <location>
        <begin position="1"/>
        <end position="21"/>
    </location>
</feature>